<dbReference type="SMART" id="SM00471">
    <property type="entry name" value="HDc"/>
    <property type="match status" value="1"/>
</dbReference>
<dbReference type="Pfam" id="PF00233">
    <property type="entry name" value="PDEase_I"/>
    <property type="match status" value="1"/>
</dbReference>
<proteinExistence type="inferred from homology"/>
<sequence>MLNRLLGRDSASPAETEAGPDAPAPCTSDDRLRYLTIVVDALASFAMASDCNDVYLTLQKQIGALLNPHHIRITASSDELDESVADDEGLGPTMREISPGRIVIRVDVRTGRRSQRGIFVEVDLDDQKMNACQQEALTRMVQHGALACRNLRRVDQLAEEVRRTTGLLELRRQWHHARPRHTKPDQAIDIFLQVTQGLVRAERMLAFLVDVCDNVLIPVALDAGPSTDAEKGTFRADNGFLGTVLGDKKCIVVNNVQEHRLYRPGIDPFTDGTMKHVMCQPVFDRTYQVVALIAAINRIDDDVAKDAIVEPRVGFRDADCELLELCCTEMGDFLVSHFADSMARRATLHDMSAFSLMDSFLGRSISESNGGNNLSNTAANEDQVARTGGHETVPLPVVQRKSITSNSNSRNGSMTFQKRISLTQMTPEQLIETIDYNVFLATEEEMLNLSMTMYTNSGALGRVPAASALAITKAIRQSYRDSNPFHNFRHAFNVMHMAYLFITHHEDVRASLGPDRIFAVMIAALGHDIDHPGHSNQFEINTDSERALRYNGKAVLENYHAACLIKILREADPDPFGHLDPGTKRTIRDSIIDAILGTDMSRHMSYVRKLASFEDREALLIPQQFADQNLLMETIVHASDLSAQGYNTQIAVQWEERLTVEFKQQAKKEAEMGLPVASIMANLEDDAHRAQMQISFIDFVLRPYWKEVARLFPGVAMVYYNIILRSRQYYTTLKNDGRAAAQEYLQKHTPPGHSSYSGRCQTLPSMPMTGGRGASASAALGGGDKANSDPTSHIQALELLRSNLNPRGSWRSNVK</sequence>
<dbReference type="InterPro" id="IPR023088">
    <property type="entry name" value="PDEase"/>
</dbReference>
<evidence type="ECO:0000313" key="12">
    <source>
        <dbReference type="Proteomes" id="UP000039324"/>
    </source>
</evidence>
<dbReference type="Pfam" id="PF01590">
    <property type="entry name" value="GAF"/>
    <property type="match status" value="1"/>
</dbReference>
<dbReference type="InterPro" id="IPR003018">
    <property type="entry name" value="GAF"/>
</dbReference>
<dbReference type="EMBL" id="CDSF01000001">
    <property type="protein sequence ID" value="CEO94474.1"/>
    <property type="molecule type" value="Genomic_DNA"/>
</dbReference>
<feature type="region of interest" description="Disordered" evidence="8">
    <location>
        <begin position="748"/>
        <end position="791"/>
    </location>
</feature>
<dbReference type="GO" id="GO:0007165">
    <property type="term" value="P:signal transduction"/>
    <property type="evidence" value="ECO:0007669"/>
    <property type="project" value="InterPro"/>
</dbReference>
<dbReference type="InterPro" id="IPR029016">
    <property type="entry name" value="GAF-like_dom_sf"/>
</dbReference>
<dbReference type="EC" id="3.1.4.-" evidence="7"/>
<dbReference type="PRINTS" id="PR00387">
    <property type="entry name" value="PDIESTERASE1"/>
</dbReference>
<dbReference type="PANTHER" id="PTHR11347">
    <property type="entry name" value="CYCLIC NUCLEOTIDE PHOSPHODIESTERASE"/>
    <property type="match status" value="1"/>
</dbReference>
<keyword evidence="2 6" id="KW-0479">Metal-binding</keyword>
<keyword evidence="1" id="KW-0140">cGMP</keyword>
<dbReference type="GO" id="GO:0046872">
    <property type="term" value="F:metal ion binding"/>
    <property type="evidence" value="ECO:0007669"/>
    <property type="project" value="UniProtKB-KW"/>
</dbReference>
<dbReference type="InterPro" id="IPR002073">
    <property type="entry name" value="PDEase_catalytic_dom"/>
</dbReference>
<reference evidence="10 12" key="1">
    <citation type="submission" date="2015-02" db="EMBL/GenBank/DDBJ databases">
        <authorList>
            <person name="Chooi Y.-H."/>
        </authorList>
    </citation>
    <scope>NUCLEOTIDE SEQUENCE [LARGE SCALE GENOMIC DNA]</scope>
    <source>
        <strain evidence="10">E3</strain>
    </source>
</reference>
<dbReference type="Gene3D" id="3.30.450.40">
    <property type="match status" value="1"/>
</dbReference>
<reference evidence="11 13" key="2">
    <citation type="submission" date="2018-03" db="EMBL/GenBank/DDBJ databases">
        <authorList>
            <person name="Fogelqvist J."/>
        </authorList>
    </citation>
    <scope>NUCLEOTIDE SEQUENCE [LARGE SCALE GENOMIC DNA]</scope>
</reference>
<dbReference type="PROSITE" id="PS00126">
    <property type="entry name" value="PDEASE_I_1"/>
    <property type="match status" value="1"/>
</dbReference>
<dbReference type="InterPro" id="IPR036971">
    <property type="entry name" value="PDEase_catalytic_dom_sf"/>
</dbReference>
<evidence type="ECO:0000313" key="10">
    <source>
        <dbReference type="EMBL" id="CEO94474.1"/>
    </source>
</evidence>
<dbReference type="InterPro" id="IPR023174">
    <property type="entry name" value="PDEase_CS"/>
</dbReference>
<evidence type="ECO:0000313" key="13">
    <source>
        <dbReference type="Proteomes" id="UP000290189"/>
    </source>
</evidence>
<evidence type="ECO:0000259" key="9">
    <source>
        <dbReference type="PROSITE" id="PS51845"/>
    </source>
</evidence>
<evidence type="ECO:0000256" key="5">
    <source>
        <dbReference type="PIRSR" id="PIRSR623088-2"/>
    </source>
</evidence>
<dbReference type="Proteomes" id="UP000039324">
    <property type="component" value="Unassembled WGS sequence"/>
</dbReference>
<keyword evidence="3 7" id="KW-0378">Hydrolase</keyword>
<feature type="binding site" evidence="6">
    <location>
        <position position="527"/>
    </location>
    <ligand>
        <name>Zn(2+)</name>
        <dbReference type="ChEBI" id="CHEBI:29105"/>
        <label>1</label>
    </ligand>
</feature>
<evidence type="ECO:0000256" key="4">
    <source>
        <dbReference type="PIRSR" id="PIRSR623088-1"/>
    </source>
</evidence>
<feature type="binding site" evidence="6">
    <location>
        <position position="640"/>
    </location>
    <ligand>
        <name>Zn(2+)</name>
        <dbReference type="ChEBI" id="CHEBI:29105"/>
        <label>1</label>
    </ligand>
</feature>
<dbReference type="PROSITE" id="PS51845">
    <property type="entry name" value="PDEASE_I_2"/>
    <property type="match status" value="1"/>
</dbReference>
<feature type="binding site" evidence="5">
    <location>
        <position position="528"/>
    </location>
    <ligand>
        <name>AMP</name>
        <dbReference type="ChEBI" id="CHEBI:456215"/>
    </ligand>
</feature>
<geneLocation type="mitochondrion" evidence="11"/>
<dbReference type="Gene3D" id="1.10.1300.10">
    <property type="entry name" value="3'5'-cyclic nucleotide phosphodiesterase, catalytic domain"/>
    <property type="match status" value="1"/>
</dbReference>
<dbReference type="GO" id="GO:0004114">
    <property type="term" value="F:3',5'-cyclic-nucleotide phosphodiesterase activity"/>
    <property type="evidence" value="ECO:0007669"/>
    <property type="project" value="InterPro"/>
</dbReference>
<name>A0A0G4IH20_PLABS</name>
<feature type="binding site" evidence="6">
    <location>
        <position position="528"/>
    </location>
    <ligand>
        <name>Zn(2+)</name>
        <dbReference type="ChEBI" id="CHEBI:29105"/>
        <label>2</label>
    </ligand>
</feature>
<feature type="binding site" evidence="5">
    <location>
        <position position="693"/>
    </location>
    <ligand>
        <name>AMP</name>
        <dbReference type="ChEBI" id="CHEBI:456215"/>
    </ligand>
</feature>
<dbReference type="EMBL" id="OVEO01000006">
    <property type="protein sequence ID" value="SPQ96821.1"/>
    <property type="molecule type" value="Genomic_DNA"/>
</dbReference>
<protein>
    <recommendedName>
        <fullName evidence="7">Phosphodiesterase</fullName>
        <ecNumber evidence="7">3.1.4.-</ecNumber>
    </recommendedName>
</protein>
<dbReference type="STRING" id="37360.A0A0G4IH20"/>
<dbReference type="SUPFAM" id="SSF55781">
    <property type="entry name" value="GAF domain-like"/>
    <property type="match status" value="1"/>
</dbReference>
<evidence type="ECO:0000256" key="8">
    <source>
        <dbReference type="SAM" id="MobiDB-lite"/>
    </source>
</evidence>
<dbReference type="AlphaFoldDB" id="A0A0G4IH20"/>
<feature type="compositionally biased region" description="Polar residues" evidence="8">
    <location>
        <begin position="752"/>
        <end position="764"/>
    </location>
</feature>
<keyword evidence="12" id="KW-1185">Reference proteome</keyword>
<dbReference type="InterPro" id="IPR003607">
    <property type="entry name" value="HD/PDEase_dom"/>
</dbReference>
<dbReference type="SUPFAM" id="SSF109604">
    <property type="entry name" value="HD-domain/PDEase-like"/>
    <property type="match status" value="1"/>
</dbReference>
<comment type="cofactor">
    <cofactor evidence="7">
        <name>a divalent metal cation</name>
        <dbReference type="ChEBI" id="CHEBI:60240"/>
    </cofactor>
    <text evidence="7">Binds 2 divalent metal cations per subunit. Site 1 may preferentially bind zinc ions, while site 2 has a preference for magnesium and/or manganese ions.</text>
</comment>
<keyword evidence="11" id="KW-0496">Mitochondrion</keyword>
<evidence type="ECO:0000256" key="7">
    <source>
        <dbReference type="RuleBase" id="RU363067"/>
    </source>
</evidence>
<feature type="binding site" evidence="5">
    <location>
        <begin position="486"/>
        <end position="490"/>
    </location>
    <ligand>
        <name>AMP</name>
        <dbReference type="ChEBI" id="CHEBI:456215"/>
    </ligand>
</feature>
<accession>A0A0G4IH20</accession>
<feature type="domain" description="PDEase" evidence="9">
    <location>
        <begin position="412"/>
        <end position="737"/>
    </location>
</feature>
<organism evidence="10 12">
    <name type="scientific">Plasmodiophora brassicae</name>
    <name type="common">Clubroot disease agent</name>
    <dbReference type="NCBI Taxonomy" id="37360"/>
    <lineage>
        <taxon>Eukaryota</taxon>
        <taxon>Sar</taxon>
        <taxon>Rhizaria</taxon>
        <taxon>Endomyxa</taxon>
        <taxon>Phytomyxea</taxon>
        <taxon>Plasmodiophorida</taxon>
        <taxon>Plasmodiophoridae</taxon>
        <taxon>Plasmodiophora</taxon>
    </lineage>
</organism>
<evidence type="ECO:0000256" key="3">
    <source>
        <dbReference type="ARBA" id="ARBA00022801"/>
    </source>
</evidence>
<evidence type="ECO:0000256" key="6">
    <source>
        <dbReference type="PIRSR" id="PIRSR623088-3"/>
    </source>
</evidence>
<dbReference type="SMART" id="SM00065">
    <property type="entry name" value="GAF"/>
    <property type="match status" value="1"/>
</dbReference>
<dbReference type="OrthoDB" id="189220at2759"/>
<evidence type="ECO:0000256" key="1">
    <source>
        <dbReference type="ARBA" id="ARBA00022535"/>
    </source>
</evidence>
<comment type="similarity">
    <text evidence="7">Belongs to the cyclic nucleotide phosphodiesterase family.</text>
</comment>
<feature type="active site" description="Proton donor" evidence="4">
    <location>
        <position position="486"/>
    </location>
</feature>
<dbReference type="Proteomes" id="UP000290189">
    <property type="component" value="Unassembled WGS sequence"/>
</dbReference>
<gene>
    <name evidence="10" type="ORF">PBRA_000259</name>
    <name evidence="11" type="ORF">PLBR_LOCUS4036</name>
</gene>
<evidence type="ECO:0000313" key="11">
    <source>
        <dbReference type="EMBL" id="SPQ96821.1"/>
    </source>
</evidence>
<feature type="binding site" evidence="6">
    <location>
        <position position="490"/>
    </location>
    <ligand>
        <name>Zn(2+)</name>
        <dbReference type="ChEBI" id="CHEBI:29105"/>
        <label>1</label>
    </ligand>
</feature>
<evidence type="ECO:0000256" key="2">
    <source>
        <dbReference type="ARBA" id="ARBA00022723"/>
    </source>
</evidence>
<feature type="binding site" evidence="5">
    <location>
        <position position="640"/>
    </location>
    <ligand>
        <name>AMP</name>
        <dbReference type="ChEBI" id="CHEBI:456215"/>
    </ligand>
</feature>
<feature type="binding site" evidence="6">
    <location>
        <position position="528"/>
    </location>
    <ligand>
        <name>Zn(2+)</name>
        <dbReference type="ChEBI" id="CHEBI:29105"/>
        <label>1</label>
    </ligand>
</feature>
<dbReference type="CDD" id="cd00077">
    <property type="entry name" value="HDc"/>
    <property type="match status" value="1"/>
</dbReference>
<feature type="region of interest" description="Disordered" evidence="8">
    <location>
        <begin position="1"/>
        <end position="26"/>
    </location>
</feature>